<dbReference type="GO" id="GO:0070646">
    <property type="term" value="P:protein modification by small protein removal"/>
    <property type="evidence" value="ECO:0007669"/>
    <property type="project" value="TreeGrafter"/>
</dbReference>
<protein>
    <recommendedName>
        <fullName evidence="5">PPPDE domain-containing protein</fullName>
    </recommendedName>
</protein>
<reference evidence="6" key="1">
    <citation type="submission" date="2020-11" db="EMBL/GenBank/DDBJ databases">
        <authorList>
            <person name="Tran Van P."/>
        </authorList>
    </citation>
    <scope>NUCLEOTIDE SEQUENCE</scope>
</reference>
<dbReference type="EMBL" id="OC914883">
    <property type="protein sequence ID" value="CAD7637193.1"/>
    <property type="molecule type" value="Genomic_DNA"/>
</dbReference>
<dbReference type="GO" id="GO:0006508">
    <property type="term" value="P:proteolysis"/>
    <property type="evidence" value="ECO:0007669"/>
    <property type="project" value="UniProtKB-KW"/>
</dbReference>
<dbReference type="InterPro" id="IPR042266">
    <property type="entry name" value="PPPDE_sf"/>
</dbReference>
<dbReference type="Gene3D" id="1.25.10.10">
    <property type="entry name" value="Leucine-rich Repeat Variant"/>
    <property type="match status" value="1"/>
</dbReference>
<evidence type="ECO:0000313" key="6">
    <source>
        <dbReference type="EMBL" id="CAD7637193.1"/>
    </source>
</evidence>
<name>A0A7R9L8W7_9ACAR</name>
<dbReference type="Gene3D" id="3.90.1720.30">
    <property type="entry name" value="PPPDE domains"/>
    <property type="match status" value="1"/>
</dbReference>
<accession>A0A7R9L8W7</accession>
<dbReference type="OrthoDB" id="21221at2759"/>
<evidence type="ECO:0000256" key="4">
    <source>
        <dbReference type="SAM" id="MobiDB-lite"/>
    </source>
</evidence>
<dbReference type="InterPro" id="IPR008580">
    <property type="entry name" value="PPPDE_dom"/>
</dbReference>
<evidence type="ECO:0000259" key="5">
    <source>
        <dbReference type="PROSITE" id="PS51858"/>
    </source>
</evidence>
<proteinExistence type="inferred from homology"/>
<comment type="similarity">
    <text evidence="1">Belongs to the DeSI family.</text>
</comment>
<feature type="region of interest" description="Disordered" evidence="4">
    <location>
        <begin position="162"/>
        <end position="248"/>
    </location>
</feature>
<dbReference type="InterPro" id="IPR011989">
    <property type="entry name" value="ARM-like"/>
</dbReference>
<evidence type="ECO:0000313" key="7">
    <source>
        <dbReference type="Proteomes" id="UP000728032"/>
    </source>
</evidence>
<evidence type="ECO:0000256" key="2">
    <source>
        <dbReference type="ARBA" id="ARBA00022670"/>
    </source>
</evidence>
<sequence>MSADLDLNVTSSEVFLYIYDMSKGMAKAFSQMFLGKELPGIWHTSVIAYEREYFFGSCGIQSCNAGETILGEPDQMLKLGKCQLPYSLFLEYLSSLGDSTFAPGTYNLMEHNCNNFSNELSLFLTGRPVPQEILDLPSEVLNTPIGQTLKLYLNSLSIRPEGSGVSFSSTSEPRHIQSPLSHQHNSRSIHARESTPTESVPQSQPLVTTSAPQTQQKPQITTRDLNMADNETADTGDANETQELKGDVETKAVRRSYKYDDPPVVFKDVDGVTAIKKLTELLSDQISNEQHLYLKELGEYLVSESGAWALGEEHLDFISLLLSGGDGKFAPNVPLLVLEVLQAASLKDDIVLVLHQDRKDHRVMSYINRIESLTLAEQEETAKLLCNLCGQPSTFDWLLYISEWAEADGQQSSNSRTTTRAAVHTVLNDKLTTLQKTGVSLIYNLALKELFEDTATELATAVLQFLHGDLPEDQAYMCLISISRFMAISYNDVPALVKMLGPDLNKFKGLSERVDKIVDEVNTKLATLPSLSTGD</sequence>
<keyword evidence="2" id="KW-0645">Protease</keyword>
<dbReference type="PROSITE" id="PS51858">
    <property type="entry name" value="PPPDE"/>
    <property type="match status" value="1"/>
</dbReference>
<dbReference type="Pfam" id="PF05903">
    <property type="entry name" value="Peptidase_C97"/>
    <property type="match status" value="1"/>
</dbReference>
<evidence type="ECO:0000256" key="1">
    <source>
        <dbReference type="ARBA" id="ARBA00008140"/>
    </source>
</evidence>
<feature type="domain" description="PPPDE" evidence="5">
    <location>
        <begin position="12"/>
        <end position="154"/>
    </location>
</feature>
<dbReference type="EMBL" id="CAJPVJ010000058">
    <property type="protein sequence ID" value="CAG2159898.1"/>
    <property type="molecule type" value="Genomic_DNA"/>
</dbReference>
<dbReference type="PANTHER" id="PTHR12378">
    <property type="entry name" value="DESUMOYLATING ISOPEPTIDASE"/>
    <property type="match status" value="1"/>
</dbReference>
<keyword evidence="7" id="KW-1185">Reference proteome</keyword>
<keyword evidence="3" id="KW-0378">Hydrolase</keyword>
<dbReference type="SMART" id="SM01179">
    <property type="entry name" value="DUF862"/>
    <property type="match status" value="1"/>
</dbReference>
<dbReference type="AlphaFoldDB" id="A0A7R9L8W7"/>
<organism evidence="6">
    <name type="scientific">Oppiella nova</name>
    <dbReference type="NCBI Taxonomy" id="334625"/>
    <lineage>
        <taxon>Eukaryota</taxon>
        <taxon>Metazoa</taxon>
        <taxon>Ecdysozoa</taxon>
        <taxon>Arthropoda</taxon>
        <taxon>Chelicerata</taxon>
        <taxon>Arachnida</taxon>
        <taxon>Acari</taxon>
        <taxon>Acariformes</taxon>
        <taxon>Sarcoptiformes</taxon>
        <taxon>Oribatida</taxon>
        <taxon>Brachypylina</taxon>
        <taxon>Oppioidea</taxon>
        <taxon>Oppiidae</taxon>
        <taxon>Oppiella</taxon>
    </lineage>
</organism>
<dbReference type="Proteomes" id="UP000728032">
    <property type="component" value="Unassembled WGS sequence"/>
</dbReference>
<dbReference type="PANTHER" id="PTHR12378:SF7">
    <property type="entry name" value="DESUMOYLATING ISOPEPTIDASE 1"/>
    <property type="match status" value="1"/>
</dbReference>
<evidence type="ECO:0000256" key="3">
    <source>
        <dbReference type="ARBA" id="ARBA00022801"/>
    </source>
</evidence>
<dbReference type="GO" id="GO:0008233">
    <property type="term" value="F:peptidase activity"/>
    <property type="evidence" value="ECO:0007669"/>
    <property type="project" value="UniProtKB-KW"/>
</dbReference>
<feature type="compositionally biased region" description="Polar residues" evidence="4">
    <location>
        <begin position="196"/>
        <end position="224"/>
    </location>
</feature>
<gene>
    <name evidence="6" type="ORF">ONB1V03_LOCUS668</name>
</gene>